<dbReference type="EMBL" id="SIDB01000012">
    <property type="protein sequence ID" value="KAI3425120.1"/>
    <property type="molecule type" value="Genomic_DNA"/>
</dbReference>
<dbReference type="AlphaFoldDB" id="A0A9D4TGV5"/>
<gene>
    <name evidence="2" type="ORF">D9Q98_008892</name>
</gene>
<feature type="transmembrane region" description="Helical" evidence="1">
    <location>
        <begin position="16"/>
        <end position="36"/>
    </location>
</feature>
<comment type="caution">
    <text evidence="2">The sequence shown here is derived from an EMBL/GenBank/DDBJ whole genome shotgun (WGS) entry which is preliminary data.</text>
</comment>
<evidence type="ECO:0000313" key="3">
    <source>
        <dbReference type="Proteomes" id="UP001055712"/>
    </source>
</evidence>
<accession>A0A9D4TGV5</accession>
<evidence type="ECO:0000256" key="1">
    <source>
        <dbReference type="SAM" id="Phobius"/>
    </source>
</evidence>
<dbReference type="OrthoDB" id="512504at2759"/>
<reference evidence="2" key="1">
    <citation type="journal article" date="2019" name="Plant J.">
        <title>Chlorella vulgaris genome assembly and annotation reveals the molecular basis for metabolic acclimation to high light conditions.</title>
        <authorList>
            <person name="Cecchin M."/>
            <person name="Marcolungo L."/>
            <person name="Rossato M."/>
            <person name="Girolomoni L."/>
            <person name="Cosentino E."/>
            <person name="Cuine S."/>
            <person name="Li-Beisson Y."/>
            <person name="Delledonne M."/>
            <person name="Ballottari M."/>
        </authorList>
    </citation>
    <scope>NUCLEOTIDE SEQUENCE</scope>
    <source>
        <strain evidence="2">211/11P</strain>
    </source>
</reference>
<reference evidence="2" key="2">
    <citation type="submission" date="2020-11" db="EMBL/GenBank/DDBJ databases">
        <authorList>
            <person name="Cecchin M."/>
            <person name="Marcolungo L."/>
            <person name="Rossato M."/>
            <person name="Girolomoni L."/>
            <person name="Cosentino E."/>
            <person name="Cuine S."/>
            <person name="Li-Beisson Y."/>
            <person name="Delledonne M."/>
            <person name="Ballottari M."/>
        </authorList>
    </citation>
    <scope>NUCLEOTIDE SEQUENCE</scope>
    <source>
        <strain evidence="2">211/11P</strain>
        <tissue evidence="2">Whole cell</tissue>
    </source>
</reference>
<dbReference type="PANTHER" id="PTHR31168">
    <property type="entry name" value="OS02G0292800 PROTEIN"/>
    <property type="match status" value="1"/>
</dbReference>
<dbReference type="InterPro" id="IPR006747">
    <property type="entry name" value="DUF599"/>
</dbReference>
<dbReference type="Pfam" id="PF04654">
    <property type="entry name" value="DUF599"/>
    <property type="match status" value="1"/>
</dbReference>
<organism evidence="2 3">
    <name type="scientific">Chlorella vulgaris</name>
    <name type="common">Green alga</name>
    <dbReference type="NCBI Taxonomy" id="3077"/>
    <lineage>
        <taxon>Eukaryota</taxon>
        <taxon>Viridiplantae</taxon>
        <taxon>Chlorophyta</taxon>
        <taxon>core chlorophytes</taxon>
        <taxon>Trebouxiophyceae</taxon>
        <taxon>Chlorellales</taxon>
        <taxon>Chlorellaceae</taxon>
        <taxon>Chlorella clade</taxon>
        <taxon>Chlorella</taxon>
    </lineage>
</organism>
<dbReference type="PANTHER" id="PTHR31168:SF21">
    <property type="entry name" value="EMB|CAB89385.1"/>
    <property type="match status" value="1"/>
</dbReference>
<keyword evidence="1" id="KW-1133">Transmembrane helix</keyword>
<sequence>MDDELLHLATAQTLDLLFAVLSLALFTLYHAWYYSWHWYPANGEPRFHRLDRTGQTARQLFTQAVLFTGSEPDFNLAVQIMSVTTLINVMLDSDKMDVVRQMSRKDPLTGGSSIITPEAKLGTAVAALFLSFFALAQACPHSTALLQWQQIACNENLPLCPYLQALRLFVHYPFLIRAAQYCRFTSEGTEVTSLSSMEAEAMKTCLRGQTFFSLGLRFLYCFIPIVMWTMGGTWLLVGSPGIVVCLYVLDQV</sequence>
<keyword evidence="3" id="KW-1185">Reference proteome</keyword>
<feature type="transmembrane region" description="Helical" evidence="1">
    <location>
        <begin position="218"/>
        <end position="249"/>
    </location>
</feature>
<evidence type="ECO:0000313" key="2">
    <source>
        <dbReference type="EMBL" id="KAI3425120.1"/>
    </source>
</evidence>
<keyword evidence="1" id="KW-0472">Membrane</keyword>
<protein>
    <submittedName>
        <fullName evidence="2">Uncharacterized protein</fullName>
    </submittedName>
</protein>
<dbReference type="Proteomes" id="UP001055712">
    <property type="component" value="Unassembled WGS sequence"/>
</dbReference>
<keyword evidence="1" id="KW-0812">Transmembrane</keyword>
<name>A0A9D4TGV5_CHLVU</name>
<proteinExistence type="predicted"/>